<keyword evidence="4" id="KW-1185">Reference proteome</keyword>
<feature type="compositionally biased region" description="Basic and acidic residues" evidence="1">
    <location>
        <begin position="668"/>
        <end position="680"/>
    </location>
</feature>
<name>A0A0B2WL42_METAS</name>
<reference evidence="3 4" key="1">
    <citation type="journal article" date="2014" name="Proc. Natl. Acad. Sci. U.S.A.">
        <title>Trajectory and genomic determinants of fungal-pathogen speciation and host adaptation.</title>
        <authorList>
            <person name="Hu X."/>
            <person name="Xiao G."/>
            <person name="Zheng P."/>
            <person name="Shang Y."/>
            <person name="Su Y."/>
            <person name="Zhang X."/>
            <person name="Liu X."/>
            <person name="Zhan S."/>
            <person name="St Leger R.J."/>
            <person name="Wang C."/>
        </authorList>
    </citation>
    <scope>NUCLEOTIDE SEQUENCE [LARGE SCALE GENOMIC DNA]</scope>
    <source>
        <strain evidence="3 4">ARSEF 1941</strain>
    </source>
</reference>
<accession>A0A0B2WL42</accession>
<evidence type="ECO:0000256" key="2">
    <source>
        <dbReference type="SAM" id="SignalP"/>
    </source>
</evidence>
<keyword evidence="2" id="KW-0732">Signal</keyword>
<feature type="chain" id="PRO_5002096038" description="Heat-labile enterotoxin, A chain" evidence="2">
    <location>
        <begin position="24"/>
        <end position="680"/>
    </location>
</feature>
<protein>
    <recommendedName>
        <fullName evidence="5">Heat-labile enterotoxin, A chain</fullName>
    </recommendedName>
</protein>
<feature type="region of interest" description="Disordered" evidence="1">
    <location>
        <begin position="641"/>
        <end position="680"/>
    </location>
</feature>
<dbReference type="HOGENOM" id="CLU_404426_0_0_1"/>
<dbReference type="Gene3D" id="3.90.210.10">
    <property type="entry name" value="Heat-Labile Enterotoxin, subunit A"/>
    <property type="match status" value="1"/>
</dbReference>
<dbReference type="OrthoDB" id="4917004at2759"/>
<dbReference type="RefSeq" id="XP_040675475.1">
    <property type="nucleotide sequence ID" value="XM_040826523.1"/>
</dbReference>
<comment type="caution">
    <text evidence="3">The sequence shown here is derived from an EMBL/GenBank/DDBJ whole genome shotgun (WGS) entry which is preliminary data.</text>
</comment>
<feature type="signal peptide" evidence="2">
    <location>
        <begin position="1"/>
        <end position="23"/>
    </location>
</feature>
<evidence type="ECO:0000313" key="3">
    <source>
        <dbReference type="EMBL" id="KHN94409.1"/>
    </source>
</evidence>
<sequence>MPDNGMTALLNLNLVYICASVLSDSPRAAYKYAAIAFLFFSLTRTSSHCSRILSHTIRVNNEKYSTMGLFALAILAGAVGAAHRGLPHESTSPRFVAQLSAWDDSPRGFLFRGDSQRPEVVFHDGLQSPGTNLVSLRRSATSAVHYADGDGARAAEQGADSYLYVVSPEGLANSTAYYYPNTTAPVHEVSTLVVNGSLGPETIVGVYTFRALPDEQYRVQQWLANPNYEYQDRSPYASHGRSCLEWACPRARHLASTLCSGIVSCFRSRGPELEPRAYLEESQEVHMLYPRRVQCVSKQVMKQLLPAEDAKSPVAAHQPGPQTGSIVKHAEEISQKEFDRLVKQHKLDGVVAKVSKTGSDARKLFAEYQPLSEKSPKLRPALGALAKGSLAVLAGGAWVADVVDAFVHNVTALRRVNAVAQGVPLAGCATAVAAGVESKESAAALGVDAGFCFLGDAFLLSGALAPVGVLVHLLRAALHLYGPPPEPPSLEEMKKSRDEQWQDYLKKGLFTYVYSHESLRKEGNFASKLEYAFAAEDIMVISEGAQEIGVLQATSQAAGPDEDNKQAQAGSQNATEGIRRAISDEIRRRRQEALLDLPAMIVDKSAASMKATAKELNDKLAKDLISHETLVKYTGLEVEKHVPDQGRRPSQEARIESLKKKMASVGEDLEKDKPADSELV</sequence>
<feature type="region of interest" description="Disordered" evidence="1">
    <location>
        <begin position="555"/>
        <end position="579"/>
    </location>
</feature>
<dbReference type="SUPFAM" id="SSF56399">
    <property type="entry name" value="ADP-ribosylation"/>
    <property type="match status" value="1"/>
</dbReference>
<dbReference type="EMBL" id="AZHE01000035">
    <property type="protein sequence ID" value="KHN94409.1"/>
    <property type="molecule type" value="Genomic_DNA"/>
</dbReference>
<gene>
    <name evidence="3" type="ORF">MAM_07725</name>
</gene>
<dbReference type="STRING" id="1081103.A0A0B2WL42"/>
<dbReference type="Proteomes" id="UP000030816">
    <property type="component" value="Unassembled WGS sequence"/>
</dbReference>
<organism evidence="3 4">
    <name type="scientific">Metarhizium album (strain ARSEF 1941)</name>
    <dbReference type="NCBI Taxonomy" id="1081103"/>
    <lineage>
        <taxon>Eukaryota</taxon>
        <taxon>Fungi</taxon>
        <taxon>Dikarya</taxon>
        <taxon>Ascomycota</taxon>
        <taxon>Pezizomycotina</taxon>
        <taxon>Sordariomycetes</taxon>
        <taxon>Hypocreomycetidae</taxon>
        <taxon>Hypocreales</taxon>
        <taxon>Clavicipitaceae</taxon>
        <taxon>Metarhizium</taxon>
    </lineage>
</organism>
<feature type="compositionally biased region" description="Basic and acidic residues" evidence="1">
    <location>
        <begin position="641"/>
        <end position="659"/>
    </location>
</feature>
<proteinExistence type="predicted"/>
<dbReference type="AlphaFoldDB" id="A0A0B2WL42"/>
<evidence type="ECO:0008006" key="5">
    <source>
        <dbReference type="Google" id="ProtNLM"/>
    </source>
</evidence>
<evidence type="ECO:0000256" key="1">
    <source>
        <dbReference type="SAM" id="MobiDB-lite"/>
    </source>
</evidence>
<feature type="compositionally biased region" description="Polar residues" evidence="1">
    <location>
        <begin position="566"/>
        <end position="575"/>
    </location>
</feature>
<evidence type="ECO:0000313" key="4">
    <source>
        <dbReference type="Proteomes" id="UP000030816"/>
    </source>
</evidence>
<dbReference type="GeneID" id="63742180"/>